<proteinExistence type="inferred from homology"/>
<keyword evidence="11" id="KW-0206">Cytoskeleton</keyword>
<keyword evidence="6" id="KW-0963">Cytoplasm</keyword>
<dbReference type="GO" id="GO:0005829">
    <property type="term" value="C:cytosol"/>
    <property type="evidence" value="ECO:0007669"/>
    <property type="project" value="UniProtKB-SubCell"/>
</dbReference>
<keyword evidence="7" id="KW-0378">Hydrolase</keyword>
<keyword evidence="8" id="KW-0007">Acetylation</keyword>
<dbReference type="Pfam" id="PF03061">
    <property type="entry name" value="4HBT"/>
    <property type="match status" value="1"/>
</dbReference>
<keyword evidence="12" id="KW-0539">Nucleus</keyword>
<dbReference type="GO" id="GO:0006629">
    <property type="term" value="P:lipid metabolic process"/>
    <property type="evidence" value="ECO:0007669"/>
    <property type="project" value="UniProtKB-KW"/>
</dbReference>
<dbReference type="OMA" id="EGPPAWM"/>
<dbReference type="InterPro" id="IPR039298">
    <property type="entry name" value="ACOT13"/>
</dbReference>
<dbReference type="GO" id="GO:0005739">
    <property type="term" value="C:mitochondrion"/>
    <property type="evidence" value="ECO:0007669"/>
    <property type="project" value="UniProtKB-SubCell"/>
</dbReference>
<dbReference type="FunCoup" id="A0A2R6QFL8">
    <property type="interactions" value="1"/>
</dbReference>
<evidence type="ECO:0000256" key="11">
    <source>
        <dbReference type="ARBA" id="ARBA00023212"/>
    </source>
</evidence>
<keyword evidence="9" id="KW-0443">Lipid metabolism</keyword>
<evidence type="ECO:0000256" key="16">
    <source>
        <dbReference type="ARBA" id="ARBA00067273"/>
    </source>
</evidence>
<evidence type="ECO:0000256" key="13">
    <source>
        <dbReference type="ARBA" id="ARBA00052976"/>
    </source>
</evidence>
<comment type="caution">
    <text evidence="20">The sequence shown here is derived from an EMBL/GenBank/DDBJ whole genome shotgun (WGS) entry which is preliminary data.</text>
</comment>
<evidence type="ECO:0000256" key="4">
    <source>
        <dbReference type="ARBA" id="ARBA00004514"/>
    </source>
</evidence>
<dbReference type="AlphaFoldDB" id="A0A2R6QFL8"/>
<dbReference type="PANTHER" id="PTHR21660:SF1">
    <property type="entry name" value="ACYL-COENZYME A THIOESTERASE 13"/>
    <property type="match status" value="1"/>
</dbReference>
<dbReference type="GO" id="GO:0005819">
    <property type="term" value="C:spindle"/>
    <property type="evidence" value="ECO:0007669"/>
    <property type="project" value="UniProtKB-SubCell"/>
</dbReference>
<comment type="subcellular location">
    <subcellularLocation>
        <location evidence="3">Cytoplasm</location>
        <location evidence="3">Cytoskeleton</location>
        <location evidence="3">Spindle</location>
    </subcellularLocation>
    <subcellularLocation>
        <location evidence="4">Cytoplasm</location>
        <location evidence="4">Cytosol</location>
    </subcellularLocation>
    <subcellularLocation>
        <location evidence="2">Mitochondrion</location>
    </subcellularLocation>
    <subcellularLocation>
        <location evidence="1">Nucleus</location>
    </subcellularLocation>
</comment>
<comment type="subunit">
    <text evidence="15">Homotetramer. Interacts with PCTP.</text>
</comment>
<accession>A0A2R6QFL8</accession>
<reference evidence="21" key="2">
    <citation type="journal article" date="2018" name="BMC Genomics">
        <title>A manually annotated Actinidia chinensis var. chinensis (kiwifruit) genome highlights the challenges associated with draft genomes and gene prediction in plants.</title>
        <authorList>
            <person name="Pilkington S.M."/>
            <person name="Crowhurst R."/>
            <person name="Hilario E."/>
            <person name="Nardozza S."/>
            <person name="Fraser L."/>
            <person name="Peng Y."/>
            <person name="Gunaseelan K."/>
            <person name="Simpson R."/>
            <person name="Tahir J."/>
            <person name="Deroles S.C."/>
            <person name="Templeton K."/>
            <person name="Luo Z."/>
            <person name="Davy M."/>
            <person name="Cheng C."/>
            <person name="McNeilage M."/>
            <person name="Scaglione D."/>
            <person name="Liu Y."/>
            <person name="Zhang Q."/>
            <person name="Datson P."/>
            <person name="De Silva N."/>
            <person name="Gardiner S.E."/>
            <person name="Bassett H."/>
            <person name="Chagne D."/>
            <person name="McCallum J."/>
            <person name="Dzierzon H."/>
            <person name="Deng C."/>
            <person name="Wang Y.Y."/>
            <person name="Barron L."/>
            <person name="Manako K."/>
            <person name="Bowen J."/>
            <person name="Foster T.M."/>
            <person name="Erridge Z.A."/>
            <person name="Tiffin H."/>
            <person name="Waite C.N."/>
            <person name="Davies K.M."/>
            <person name="Grierson E.P."/>
            <person name="Laing W.A."/>
            <person name="Kirk R."/>
            <person name="Chen X."/>
            <person name="Wood M."/>
            <person name="Montefiori M."/>
            <person name="Brummell D.A."/>
            <person name="Schwinn K.E."/>
            <person name="Catanach A."/>
            <person name="Fullerton C."/>
            <person name="Li D."/>
            <person name="Meiyalaghan S."/>
            <person name="Nieuwenhuizen N."/>
            <person name="Read N."/>
            <person name="Prakash R."/>
            <person name="Hunter D."/>
            <person name="Zhang H."/>
            <person name="McKenzie M."/>
            <person name="Knabel M."/>
            <person name="Harris A."/>
            <person name="Allan A.C."/>
            <person name="Gleave A."/>
            <person name="Chen A."/>
            <person name="Janssen B.J."/>
            <person name="Plunkett B."/>
            <person name="Ampomah-Dwamena C."/>
            <person name="Voogd C."/>
            <person name="Leif D."/>
            <person name="Lafferty D."/>
            <person name="Souleyre E.J.F."/>
            <person name="Varkonyi-Gasic E."/>
            <person name="Gambi F."/>
            <person name="Hanley J."/>
            <person name="Yao J.L."/>
            <person name="Cheung J."/>
            <person name="David K.M."/>
            <person name="Warren B."/>
            <person name="Marsh K."/>
            <person name="Snowden K.C."/>
            <person name="Lin-Wang K."/>
            <person name="Brian L."/>
            <person name="Martinez-Sanchez M."/>
            <person name="Wang M."/>
            <person name="Ileperuma N."/>
            <person name="Macnee N."/>
            <person name="Campin R."/>
            <person name="McAtee P."/>
            <person name="Drummond R.S.M."/>
            <person name="Espley R.V."/>
            <person name="Ireland H.S."/>
            <person name="Wu R."/>
            <person name="Atkinson R.G."/>
            <person name="Karunairetnam S."/>
            <person name="Bulley S."/>
            <person name="Chunkath S."/>
            <person name="Hanley Z."/>
            <person name="Storey R."/>
            <person name="Thrimawithana A.H."/>
            <person name="Thomson S."/>
            <person name="David C."/>
            <person name="Testolin R."/>
            <person name="Huang H."/>
            <person name="Hellens R.P."/>
            <person name="Schaffer R.J."/>
        </authorList>
    </citation>
    <scope>NUCLEOTIDE SEQUENCE [LARGE SCALE GENOMIC DNA]</scope>
    <source>
        <strain evidence="21">cv. Red5</strain>
    </source>
</reference>
<evidence type="ECO:0000259" key="19">
    <source>
        <dbReference type="Pfam" id="PF03061"/>
    </source>
</evidence>
<evidence type="ECO:0000256" key="14">
    <source>
        <dbReference type="ARBA" id="ARBA00058205"/>
    </source>
</evidence>
<evidence type="ECO:0000256" key="7">
    <source>
        <dbReference type="ARBA" id="ARBA00022801"/>
    </source>
</evidence>
<evidence type="ECO:0000313" key="20">
    <source>
        <dbReference type="EMBL" id="PSS07423.1"/>
    </source>
</evidence>
<dbReference type="EMBL" id="NKQK01000016">
    <property type="protein sequence ID" value="PSS07423.1"/>
    <property type="molecule type" value="Genomic_DNA"/>
</dbReference>
<evidence type="ECO:0000256" key="1">
    <source>
        <dbReference type="ARBA" id="ARBA00004123"/>
    </source>
</evidence>
<dbReference type="Gramene" id="PSS07423">
    <property type="protein sequence ID" value="PSS07423"/>
    <property type="gene ID" value="CEY00_Acc17769"/>
</dbReference>
<evidence type="ECO:0000256" key="9">
    <source>
        <dbReference type="ARBA" id="ARBA00023098"/>
    </source>
</evidence>
<dbReference type="FunFam" id="3.10.129.10:FF:000021">
    <property type="entry name" value="Acyl-coenzyme A thioesterase 13"/>
    <property type="match status" value="1"/>
</dbReference>
<dbReference type="OrthoDB" id="46529at2759"/>
<comment type="catalytic activity">
    <reaction evidence="13">
        <text>a fatty acyl-CoA + H2O = a fatty acid + CoA + H(+)</text>
        <dbReference type="Rhea" id="RHEA:16781"/>
        <dbReference type="ChEBI" id="CHEBI:15377"/>
        <dbReference type="ChEBI" id="CHEBI:15378"/>
        <dbReference type="ChEBI" id="CHEBI:28868"/>
        <dbReference type="ChEBI" id="CHEBI:57287"/>
        <dbReference type="ChEBI" id="CHEBI:77636"/>
    </reaction>
    <physiologicalReaction direction="left-to-right" evidence="13">
        <dbReference type="Rhea" id="RHEA:16782"/>
    </physiologicalReaction>
</comment>
<dbReference type="Gene3D" id="3.10.129.10">
    <property type="entry name" value="Hotdog Thioesterase"/>
    <property type="match status" value="1"/>
</dbReference>
<dbReference type="Proteomes" id="UP000241394">
    <property type="component" value="Chromosome LG16"/>
</dbReference>
<keyword evidence="10" id="KW-0496">Mitochondrion</keyword>
<name>A0A2R6QFL8_ACTCC</name>
<dbReference type="SUPFAM" id="SSF54637">
    <property type="entry name" value="Thioesterase/thiol ester dehydrase-isomerase"/>
    <property type="match status" value="1"/>
</dbReference>
<feature type="domain" description="Thioesterase" evidence="19">
    <location>
        <begin position="60"/>
        <end position="134"/>
    </location>
</feature>
<evidence type="ECO:0000256" key="6">
    <source>
        <dbReference type="ARBA" id="ARBA00022490"/>
    </source>
</evidence>
<dbReference type="InterPro" id="IPR029069">
    <property type="entry name" value="HotDog_dom_sf"/>
</dbReference>
<dbReference type="CDD" id="cd03443">
    <property type="entry name" value="PaaI_thioesterase"/>
    <property type="match status" value="1"/>
</dbReference>
<evidence type="ECO:0000256" key="15">
    <source>
        <dbReference type="ARBA" id="ARBA00064709"/>
    </source>
</evidence>
<dbReference type="STRING" id="1590841.A0A2R6QFL8"/>
<evidence type="ECO:0000256" key="10">
    <source>
        <dbReference type="ARBA" id="ARBA00023128"/>
    </source>
</evidence>
<comment type="similarity">
    <text evidence="5">Belongs to the thioesterase PaaI family.</text>
</comment>
<dbReference type="GO" id="GO:0005634">
    <property type="term" value="C:nucleus"/>
    <property type="evidence" value="ECO:0007669"/>
    <property type="project" value="UniProtKB-SubCell"/>
</dbReference>
<evidence type="ECO:0000313" key="21">
    <source>
        <dbReference type="Proteomes" id="UP000241394"/>
    </source>
</evidence>
<protein>
    <recommendedName>
        <fullName evidence="16">Acyl-coenzyme A thioesterase 13</fullName>
    </recommendedName>
    <alternativeName>
        <fullName evidence="17">Hotdog-fold thioesterase superfamily member 2</fullName>
    </alternativeName>
    <alternativeName>
        <fullName evidence="18">Thioesterase superfamily member 2</fullName>
    </alternativeName>
</protein>
<evidence type="ECO:0000256" key="18">
    <source>
        <dbReference type="ARBA" id="ARBA00083956"/>
    </source>
</evidence>
<dbReference type="PANTHER" id="PTHR21660">
    <property type="entry name" value="THIOESTERASE SUPERFAMILY MEMBER-RELATED"/>
    <property type="match status" value="1"/>
</dbReference>
<evidence type="ECO:0000256" key="12">
    <source>
        <dbReference type="ARBA" id="ARBA00023242"/>
    </source>
</evidence>
<evidence type="ECO:0000256" key="8">
    <source>
        <dbReference type="ARBA" id="ARBA00022990"/>
    </source>
</evidence>
<sequence length="149" mass="16423">MEDEEDHPQRSQKWLEDVSKGIVSHEIEALTLQGLQIELAQKGLIRCKFVVPEHLSDRDGNWHVGAIAVLVDDVGAAAIFSYVGHIKASVGFNVSYLSTAKIQEEVEIEGKVIGHKDKLSLVEVSVKKKDSGEIIAIGKQWMSSMTSKL</sequence>
<keyword evidence="21" id="KW-1185">Reference proteome</keyword>
<evidence type="ECO:0000256" key="3">
    <source>
        <dbReference type="ARBA" id="ARBA00004186"/>
    </source>
</evidence>
<gene>
    <name evidence="20" type="ORF">CEY00_Acc17769</name>
</gene>
<evidence type="ECO:0000256" key="5">
    <source>
        <dbReference type="ARBA" id="ARBA00008324"/>
    </source>
</evidence>
<evidence type="ECO:0000256" key="17">
    <source>
        <dbReference type="ARBA" id="ARBA00081533"/>
    </source>
</evidence>
<dbReference type="InterPro" id="IPR006683">
    <property type="entry name" value="Thioestr_dom"/>
</dbReference>
<dbReference type="GO" id="GO:0047617">
    <property type="term" value="F:fatty acyl-CoA hydrolase activity"/>
    <property type="evidence" value="ECO:0007669"/>
    <property type="project" value="InterPro"/>
</dbReference>
<reference evidence="20 21" key="1">
    <citation type="submission" date="2017-07" db="EMBL/GenBank/DDBJ databases">
        <title>An improved, manually edited Actinidia chinensis var. chinensis (kiwifruit) genome highlights the challenges associated with draft genomes and gene prediction in plants.</title>
        <authorList>
            <person name="Pilkington S."/>
            <person name="Crowhurst R."/>
            <person name="Hilario E."/>
            <person name="Nardozza S."/>
            <person name="Fraser L."/>
            <person name="Peng Y."/>
            <person name="Gunaseelan K."/>
            <person name="Simpson R."/>
            <person name="Tahir J."/>
            <person name="Deroles S."/>
            <person name="Templeton K."/>
            <person name="Luo Z."/>
            <person name="Davy M."/>
            <person name="Cheng C."/>
            <person name="Mcneilage M."/>
            <person name="Scaglione D."/>
            <person name="Liu Y."/>
            <person name="Zhang Q."/>
            <person name="Datson P."/>
            <person name="De Silva N."/>
            <person name="Gardiner S."/>
            <person name="Bassett H."/>
            <person name="Chagne D."/>
            <person name="Mccallum J."/>
            <person name="Dzierzon H."/>
            <person name="Deng C."/>
            <person name="Wang Y.-Y."/>
            <person name="Barron N."/>
            <person name="Manako K."/>
            <person name="Bowen J."/>
            <person name="Foster T."/>
            <person name="Erridge Z."/>
            <person name="Tiffin H."/>
            <person name="Waite C."/>
            <person name="Davies K."/>
            <person name="Grierson E."/>
            <person name="Laing W."/>
            <person name="Kirk R."/>
            <person name="Chen X."/>
            <person name="Wood M."/>
            <person name="Montefiori M."/>
            <person name="Brummell D."/>
            <person name="Schwinn K."/>
            <person name="Catanach A."/>
            <person name="Fullerton C."/>
            <person name="Li D."/>
            <person name="Meiyalaghan S."/>
            <person name="Nieuwenhuizen N."/>
            <person name="Read N."/>
            <person name="Prakash R."/>
            <person name="Hunter D."/>
            <person name="Zhang H."/>
            <person name="Mckenzie M."/>
            <person name="Knabel M."/>
            <person name="Harris A."/>
            <person name="Allan A."/>
            <person name="Chen A."/>
            <person name="Janssen B."/>
            <person name="Plunkett B."/>
            <person name="Dwamena C."/>
            <person name="Voogd C."/>
            <person name="Leif D."/>
            <person name="Lafferty D."/>
            <person name="Souleyre E."/>
            <person name="Varkonyi-Gasic E."/>
            <person name="Gambi F."/>
            <person name="Hanley J."/>
            <person name="Yao J.-L."/>
            <person name="Cheung J."/>
            <person name="David K."/>
            <person name="Warren B."/>
            <person name="Marsh K."/>
            <person name="Snowden K."/>
            <person name="Lin-Wang K."/>
            <person name="Brian L."/>
            <person name="Martinez-Sanchez M."/>
            <person name="Wang M."/>
            <person name="Ileperuma N."/>
            <person name="Macnee N."/>
            <person name="Campin R."/>
            <person name="Mcatee P."/>
            <person name="Drummond R."/>
            <person name="Espley R."/>
            <person name="Ireland H."/>
            <person name="Wu R."/>
            <person name="Atkinson R."/>
            <person name="Karunairetnam S."/>
            <person name="Bulley S."/>
            <person name="Chunkath S."/>
            <person name="Hanley Z."/>
            <person name="Storey R."/>
            <person name="Thrimawithana A."/>
            <person name="Thomson S."/>
            <person name="David C."/>
            <person name="Testolin R."/>
        </authorList>
    </citation>
    <scope>NUCLEOTIDE SEQUENCE [LARGE SCALE GENOMIC DNA]</scope>
    <source>
        <strain evidence="21">cv. Red5</strain>
        <tissue evidence="20">Young leaf</tissue>
    </source>
</reference>
<organism evidence="20 21">
    <name type="scientific">Actinidia chinensis var. chinensis</name>
    <name type="common">Chinese soft-hair kiwi</name>
    <dbReference type="NCBI Taxonomy" id="1590841"/>
    <lineage>
        <taxon>Eukaryota</taxon>
        <taxon>Viridiplantae</taxon>
        <taxon>Streptophyta</taxon>
        <taxon>Embryophyta</taxon>
        <taxon>Tracheophyta</taxon>
        <taxon>Spermatophyta</taxon>
        <taxon>Magnoliopsida</taxon>
        <taxon>eudicotyledons</taxon>
        <taxon>Gunneridae</taxon>
        <taxon>Pentapetalae</taxon>
        <taxon>asterids</taxon>
        <taxon>Ericales</taxon>
        <taxon>Actinidiaceae</taxon>
        <taxon>Actinidia</taxon>
    </lineage>
</organism>
<comment type="function">
    <text evidence="14">Catalyzes the hydrolysis of acyl-CoAs into free fatty acids and coenzyme A (CoASH), regulating their respective intracellular levels. Has acyl-CoA thioesterase activity towards medium (C12) and long-chain (C18) fatty acyl-CoA substrates. Can also hydrolyze 3-hydroxyphenylacetyl-CoA and 3,4-dihydroxyphenylacetyl-CoA (in vitro). May play a role in controlling adaptive thermogenesis.</text>
</comment>
<evidence type="ECO:0000256" key="2">
    <source>
        <dbReference type="ARBA" id="ARBA00004173"/>
    </source>
</evidence>
<dbReference type="InParanoid" id="A0A2R6QFL8"/>